<evidence type="ECO:0000256" key="1">
    <source>
        <dbReference type="SAM" id="MobiDB-lite"/>
    </source>
</evidence>
<comment type="caution">
    <text evidence="2">The sequence shown here is derived from an EMBL/GenBank/DDBJ whole genome shotgun (WGS) entry which is preliminary data.</text>
</comment>
<protein>
    <submittedName>
        <fullName evidence="2">Ankyrin repeat protein</fullName>
    </submittedName>
</protein>
<feature type="region of interest" description="Disordered" evidence="1">
    <location>
        <begin position="1"/>
        <end position="34"/>
    </location>
</feature>
<evidence type="ECO:0000313" key="2">
    <source>
        <dbReference type="EMBL" id="GAT03797.1"/>
    </source>
</evidence>
<dbReference type="AlphaFoldDB" id="A0A100WT31"/>
<evidence type="ECO:0000313" key="3">
    <source>
        <dbReference type="Proteomes" id="UP000069705"/>
    </source>
</evidence>
<accession>A0A100WT31</accession>
<reference evidence="2 3" key="1">
    <citation type="journal article" date="2016" name="Genome Announc.">
        <title>Draft Genome Sequences of Five Rapidly Growing Mycobacterium Species, M. thermoresistibile, M. fortuitum subsp. acetamidolyticum, M. canariasense, M. brisbanense, and M. novocastrense.</title>
        <authorList>
            <person name="Katahira K."/>
            <person name="Ogura Y."/>
            <person name="Gotoh Y."/>
            <person name="Hayashi T."/>
        </authorList>
    </citation>
    <scope>NUCLEOTIDE SEQUENCE [LARGE SCALE GENOMIC DNA]</scope>
    <source>
        <strain evidence="2 3">JCM6368</strain>
    </source>
</reference>
<proteinExistence type="predicted"/>
<sequence>MAFRKSRHWGVKSAAHEAGSTATNRSPSALPGLPRGGFALRRIAIDTSRKARRERIPFRRKPFGSVAGAFRRRMNSVGEHQTYVHFNGHFARCESRQALHGGPRGIPTGQSSAGYCGNDSATISYAEPAEGWQPAVRIVDVRHIHCFQYDSQLIGELEPDGKLSHAANLLRRLDLDREPHRGGYLGQGRD</sequence>
<dbReference type="Proteomes" id="UP000069705">
    <property type="component" value="Unassembled WGS sequence"/>
</dbReference>
<organism evidence="2 3">
    <name type="scientific">Mycolicibacterium fortuitum subsp. acetamidolyticum</name>
    <dbReference type="NCBI Taxonomy" id="144550"/>
    <lineage>
        <taxon>Bacteria</taxon>
        <taxon>Bacillati</taxon>
        <taxon>Actinomycetota</taxon>
        <taxon>Actinomycetes</taxon>
        <taxon>Mycobacteriales</taxon>
        <taxon>Mycobacteriaceae</taxon>
        <taxon>Mycolicibacterium</taxon>
    </lineage>
</organism>
<feature type="compositionally biased region" description="Basic residues" evidence="1">
    <location>
        <begin position="1"/>
        <end position="10"/>
    </location>
</feature>
<dbReference type="EMBL" id="BCSZ01000035">
    <property type="protein sequence ID" value="GAT03797.1"/>
    <property type="molecule type" value="Genomic_DNA"/>
</dbReference>
<gene>
    <name evidence="2" type="ORF">RMCFA_3909</name>
</gene>
<name>A0A100WT31_MYCFO</name>
<reference evidence="3" key="2">
    <citation type="submission" date="2016-02" db="EMBL/GenBank/DDBJ databases">
        <title>Draft genome sequence of five rapidly growing Mycobacterium species.</title>
        <authorList>
            <person name="Katahira K."/>
            <person name="Gotou Y."/>
            <person name="Iida K."/>
            <person name="Ogura Y."/>
            <person name="Hayashi T."/>
        </authorList>
    </citation>
    <scope>NUCLEOTIDE SEQUENCE [LARGE SCALE GENOMIC DNA]</scope>
    <source>
        <strain evidence="3">JCM6368</strain>
    </source>
</reference>